<gene>
    <name evidence="10" type="primary">lepB</name>
    <name evidence="10" type="ORF">E6W39_14975</name>
</gene>
<dbReference type="PRINTS" id="PR00727">
    <property type="entry name" value="LEADERPTASE"/>
</dbReference>
<sequence>MSSVAAGAPGTTAARKPAPRSARRRLGAVLQGVALALGLVLMIGGTALIGVTYHFFKVPTGSMRPGIDPGDTLAGRPVSGSAVGRGDVVVFQDTAWEQDTLVKRVVGVGGDTVVCCDAQQRITVNGTPIDEPYLAPAGLAPQIPFNVTVPAGRLFVLGDNRTGSQDSRVHLGLASGTVPDSAVQARVEATVWPPSRIGMHAPTTAFAALGRPTAGRSGPLETEFWAAVAGAALILLTSLIGSVAGLARRIAGRR</sequence>
<evidence type="ECO:0000256" key="4">
    <source>
        <dbReference type="ARBA" id="ARBA00013208"/>
    </source>
</evidence>
<comment type="catalytic activity">
    <reaction evidence="1 7">
        <text>Cleavage of hydrophobic, N-terminal signal or leader sequences from secreted and periplasmic proteins.</text>
        <dbReference type="EC" id="3.4.21.89"/>
    </reaction>
</comment>
<evidence type="ECO:0000313" key="11">
    <source>
        <dbReference type="Proteomes" id="UP000319103"/>
    </source>
</evidence>
<dbReference type="PANTHER" id="PTHR43390">
    <property type="entry name" value="SIGNAL PEPTIDASE I"/>
    <property type="match status" value="1"/>
</dbReference>
<keyword evidence="7" id="KW-0472">Membrane</keyword>
<dbReference type="CDD" id="cd06530">
    <property type="entry name" value="S26_SPase_I"/>
    <property type="match status" value="1"/>
</dbReference>
<protein>
    <recommendedName>
        <fullName evidence="4 7">Signal peptidase I</fullName>
        <ecNumber evidence="4 7">3.4.21.89</ecNumber>
    </recommendedName>
</protein>
<name>A0A540W2Q2_9ACTN</name>
<feature type="region of interest" description="Disordered" evidence="8">
    <location>
        <begin position="1"/>
        <end position="21"/>
    </location>
</feature>
<dbReference type="PROSITE" id="PS00761">
    <property type="entry name" value="SPASE_I_3"/>
    <property type="match status" value="1"/>
</dbReference>
<evidence type="ECO:0000259" key="9">
    <source>
        <dbReference type="Pfam" id="PF10502"/>
    </source>
</evidence>
<comment type="similarity">
    <text evidence="3 7">Belongs to the peptidase S26 family.</text>
</comment>
<evidence type="ECO:0000256" key="7">
    <source>
        <dbReference type="RuleBase" id="RU362042"/>
    </source>
</evidence>
<evidence type="ECO:0000256" key="8">
    <source>
        <dbReference type="SAM" id="MobiDB-lite"/>
    </source>
</evidence>
<dbReference type="GO" id="GO:0005886">
    <property type="term" value="C:plasma membrane"/>
    <property type="evidence" value="ECO:0007669"/>
    <property type="project" value="UniProtKB-SubCell"/>
</dbReference>
<comment type="caution">
    <text evidence="10">The sequence shown here is derived from an EMBL/GenBank/DDBJ whole genome shotgun (WGS) entry which is preliminary data.</text>
</comment>
<feature type="domain" description="Peptidase S26" evidence="9">
    <location>
        <begin position="37"/>
        <end position="192"/>
    </location>
</feature>
<dbReference type="InterPro" id="IPR036286">
    <property type="entry name" value="LexA/Signal_pep-like_sf"/>
</dbReference>
<dbReference type="GO" id="GO:0004252">
    <property type="term" value="F:serine-type endopeptidase activity"/>
    <property type="evidence" value="ECO:0007669"/>
    <property type="project" value="InterPro"/>
</dbReference>
<dbReference type="PANTHER" id="PTHR43390:SF1">
    <property type="entry name" value="CHLOROPLAST PROCESSING PEPTIDASE"/>
    <property type="match status" value="1"/>
</dbReference>
<evidence type="ECO:0000256" key="5">
    <source>
        <dbReference type="ARBA" id="ARBA00022801"/>
    </source>
</evidence>
<feature type="active site" evidence="6">
    <location>
        <position position="103"/>
    </location>
</feature>
<dbReference type="EC" id="3.4.21.89" evidence="4 7"/>
<feature type="transmembrane region" description="Helical" evidence="7">
    <location>
        <begin position="33"/>
        <end position="56"/>
    </location>
</feature>
<accession>A0A540W2Q2</accession>
<keyword evidence="7" id="KW-1133">Transmembrane helix</keyword>
<dbReference type="InterPro" id="IPR019758">
    <property type="entry name" value="Pept_S26A_signal_pept_1_CS"/>
</dbReference>
<keyword evidence="5 7" id="KW-0378">Hydrolase</keyword>
<dbReference type="Pfam" id="PF10502">
    <property type="entry name" value="Peptidase_S26"/>
    <property type="match status" value="1"/>
</dbReference>
<dbReference type="OrthoDB" id="7830750at2"/>
<evidence type="ECO:0000313" key="10">
    <source>
        <dbReference type="EMBL" id="TQF03300.1"/>
    </source>
</evidence>
<reference evidence="10 11" key="1">
    <citation type="submission" date="2019-06" db="EMBL/GenBank/DDBJ databases">
        <title>Description of Kitasatospora acidophila sp. nov. isolated from pine grove soil, and reclassification of Streptomyces novaecaesareae to Kitasatospora novaeceasareae comb. nov.</title>
        <authorList>
            <person name="Kim M.J."/>
        </authorList>
    </citation>
    <scope>NUCLEOTIDE SEQUENCE [LARGE SCALE GENOMIC DNA]</scope>
    <source>
        <strain evidence="10 11">MMS16-CNU292</strain>
    </source>
</reference>
<dbReference type="RefSeq" id="WP_141633960.1">
    <property type="nucleotide sequence ID" value="NZ_VIGB01000003.1"/>
</dbReference>
<dbReference type="Proteomes" id="UP000319103">
    <property type="component" value="Unassembled WGS sequence"/>
</dbReference>
<evidence type="ECO:0000256" key="1">
    <source>
        <dbReference type="ARBA" id="ARBA00000677"/>
    </source>
</evidence>
<proteinExistence type="inferred from homology"/>
<dbReference type="GO" id="GO:0009003">
    <property type="term" value="F:signal peptidase activity"/>
    <property type="evidence" value="ECO:0007669"/>
    <property type="project" value="UniProtKB-EC"/>
</dbReference>
<dbReference type="AlphaFoldDB" id="A0A540W2Q2"/>
<keyword evidence="7" id="KW-0812">Transmembrane</keyword>
<dbReference type="SUPFAM" id="SSF51306">
    <property type="entry name" value="LexA/Signal peptidase"/>
    <property type="match status" value="1"/>
</dbReference>
<dbReference type="InterPro" id="IPR019533">
    <property type="entry name" value="Peptidase_S26"/>
</dbReference>
<dbReference type="GO" id="GO:0006465">
    <property type="term" value="P:signal peptide processing"/>
    <property type="evidence" value="ECO:0007669"/>
    <property type="project" value="InterPro"/>
</dbReference>
<keyword evidence="7" id="KW-0645">Protease</keyword>
<comment type="subcellular location">
    <subcellularLocation>
        <location evidence="2">Cell membrane</location>
        <topology evidence="2">Single-pass type II membrane protein</topology>
    </subcellularLocation>
    <subcellularLocation>
        <location evidence="7">Membrane</location>
        <topology evidence="7">Single-pass type II membrane protein</topology>
    </subcellularLocation>
</comment>
<evidence type="ECO:0000256" key="3">
    <source>
        <dbReference type="ARBA" id="ARBA00009370"/>
    </source>
</evidence>
<feature type="transmembrane region" description="Helical" evidence="7">
    <location>
        <begin position="224"/>
        <end position="247"/>
    </location>
</feature>
<comment type="caution">
    <text evidence="7">Lacks conserved residue(s) required for the propagation of feature annotation.</text>
</comment>
<dbReference type="NCBIfam" id="TIGR02227">
    <property type="entry name" value="sigpep_I_bact"/>
    <property type="match status" value="1"/>
</dbReference>
<organism evidence="10 11">
    <name type="scientific">Kitasatospora acidiphila</name>
    <dbReference type="NCBI Taxonomy" id="2567942"/>
    <lineage>
        <taxon>Bacteria</taxon>
        <taxon>Bacillati</taxon>
        <taxon>Actinomycetota</taxon>
        <taxon>Actinomycetes</taxon>
        <taxon>Kitasatosporales</taxon>
        <taxon>Streptomycetaceae</taxon>
        <taxon>Kitasatospora</taxon>
    </lineage>
</organism>
<feature type="active site" evidence="6">
    <location>
        <position position="62"/>
    </location>
</feature>
<dbReference type="InterPro" id="IPR000223">
    <property type="entry name" value="Pept_S26A_signal_pept_1"/>
</dbReference>
<keyword evidence="11" id="KW-1185">Reference proteome</keyword>
<dbReference type="EMBL" id="VIGB01000003">
    <property type="protein sequence ID" value="TQF03300.1"/>
    <property type="molecule type" value="Genomic_DNA"/>
</dbReference>
<evidence type="ECO:0000256" key="2">
    <source>
        <dbReference type="ARBA" id="ARBA00004401"/>
    </source>
</evidence>
<evidence type="ECO:0000256" key="6">
    <source>
        <dbReference type="PIRSR" id="PIRSR600223-1"/>
    </source>
</evidence>
<dbReference type="Gene3D" id="2.10.109.10">
    <property type="entry name" value="Umud Fragment, subunit A"/>
    <property type="match status" value="1"/>
</dbReference>